<sequence length="178" mass="19745">MKATHDYIVPAKSWDQIGLAAEEVRRLLHVERTPYFPVVDIIESVLDNQLGLLSFEIDPEEEMGEAEGYTAPDGSLIILREDVYVAACNGEARARFTSAHELGHWFMHTNIPLARAPSRGAKPYRLAEPQANAFAAEILMPRRFVTSADTVATIMARHGVSAEAATNRIKFLKNKGII</sequence>
<reference evidence="3" key="1">
    <citation type="journal article" date="2019" name="Int. J. Syst. Evol. Microbiol.">
        <title>The Global Catalogue of Microorganisms (GCM) 10K type strain sequencing project: providing services to taxonomists for standard genome sequencing and annotation.</title>
        <authorList>
            <consortium name="The Broad Institute Genomics Platform"/>
            <consortium name="The Broad Institute Genome Sequencing Center for Infectious Disease"/>
            <person name="Wu L."/>
            <person name="Ma J."/>
        </authorList>
    </citation>
    <scope>NUCLEOTIDE SEQUENCE [LARGE SCALE GENOMIC DNA]</scope>
    <source>
        <strain evidence="3">JCM 3366</strain>
    </source>
</reference>
<feature type="domain" description="IrrE N-terminal-like" evidence="1">
    <location>
        <begin position="49"/>
        <end position="170"/>
    </location>
</feature>
<proteinExistence type="predicted"/>
<protein>
    <submittedName>
        <fullName evidence="2">ImmA/IrrE family metallo-endopeptidase</fullName>
    </submittedName>
</protein>
<evidence type="ECO:0000259" key="1">
    <source>
        <dbReference type="Pfam" id="PF06114"/>
    </source>
</evidence>
<gene>
    <name evidence="2" type="ORF">ACFPOD_16180</name>
</gene>
<dbReference type="Proteomes" id="UP001596107">
    <property type="component" value="Unassembled WGS sequence"/>
</dbReference>
<dbReference type="InterPro" id="IPR010359">
    <property type="entry name" value="IrrE_HExxH"/>
</dbReference>
<dbReference type="PANTHER" id="PTHR43236:SF1">
    <property type="entry name" value="BLL7220 PROTEIN"/>
    <property type="match status" value="1"/>
</dbReference>
<dbReference type="PANTHER" id="PTHR43236">
    <property type="entry name" value="ANTITOXIN HIGA1"/>
    <property type="match status" value="1"/>
</dbReference>
<dbReference type="InterPro" id="IPR052345">
    <property type="entry name" value="Rad_response_metalloprotease"/>
</dbReference>
<keyword evidence="3" id="KW-1185">Reference proteome</keyword>
<dbReference type="Pfam" id="PF06114">
    <property type="entry name" value="Peptidase_M78"/>
    <property type="match status" value="1"/>
</dbReference>
<accession>A0ABW0TBI5</accession>
<evidence type="ECO:0000313" key="2">
    <source>
        <dbReference type="EMBL" id="MFC5586654.1"/>
    </source>
</evidence>
<dbReference type="EMBL" id="JBHSNB010000004">
    <property type="protein sequence ID" value="MFC5586654.1"/>
    <property type="molecule type" value="Genomic_DNA"/>
</dbReference>
<name>A0ABW0TBI5_9HYPH</name>
<comment type="caution">
    <text evidence="2">The sequence shown here is derived from an EMBL/GenBank/DDBJ whole genome shotgun (WGS) entry which is preliminary data.</text>
</comment>
<dbReference type="Gene3D" id="1.10.10.2910">
    <property type="match status" value="1"/>
</dbReference>
<dbReference type="RefSeq" id="WP_223022257.1">
    <property type="nucleotide sequence ID" value="NZ_CP078143.1"/>
</dbReference>
<evidence type="ECO:0000313" key="3">
    <source>
        <dbReference type="Proteomes" id="UP001596107"/>
    </source>
</evidence>
<organism evidence="2 3">
    <name type="scientific">Nitratireductor kimnyeongensis</name>
    <dbReference type="NCBI Taxonomy" id="430679"/>
    <lineage>
        <taxon>Bacteria</taxon>
        <taxon>Pseudomonadati</taxon>
        <taxon>Pseudomonadota</taxon>
        <taxon>Alphaproteobacteria</taxon>
        <taxon>Hyphomicrobiales</taxon>
        <taxon>Phyllobacteriaceae</taxon>
        <taxon>Nitratireductor</taxon>
    </lineage>
</organism>